<accession>A0A0F8XLT6</accession>
<protein>
    <recommendedName>
        <fullName evidence="2">Transglycosylase SLT domain-containing protein</fullName>
    </recommendedName>
</protein>
<sequence>TNLQLGCEFLVMLKKKYRTWGEAVIHYNGLYTKGAGSYMVKVMEKEREFESMFNDKI</sequence>
<gene>
    <name evidence="1" type="ORF">LCGC14_2929500</name>
</gene>
<dbReference type="AlphaFoldDB" id="A0A0F8XLT6"/>
<evidence type="ECO:0008006" key="2">
    <source>
        <dbReference type="Google" id="ProtNLM"/>
    </source>
</evidence>
<name>A0A0F8XLT6_9ZZZZ</name>
<comment type="caution">
    <text evidence="1">The sequence shown here is derived from an EMBL/GenBank/DDBJ whole genome shotgun (WGS) entry which is preliminary data.</text>
</comment>
<organism evidence="1">
    <name type="scientific">marine sediment metagenome</name>
    <dbReference type="NCBI Taxonomy" id="412755"/>
    <lineage>
        <taxon>unclassified sequences</taxon>
        <taxon>metagenomes</taxon>
        <taxon>ecological metagenomes</taxon>
    </lineage>
</organism>
<proteinExistence type="predicted"/>
<feature type="non-terminal residue" evidence="1">
    <location>
        <position position="1"/>
    </location>
</feature>
<evidence type="ECO:0000313" key="1">
    <source>
        <dbReference type="EMBL" id="KKK69893.1"/>
    </source>
</evidence>
<dbReference type="EMBL" id="LAZR01058437">
    <property type="protein sequence ID" value="KKK69893.1"/>
    <property type="molecule type" value="Genomic_DNA"/>
</dbReference>
<reference evidence="1" key="1">
    <citation type="journal article" date="2015" name="Nature">
        <title>Complex archaea that bridge the gap between prokaryotes and eukaryotes.</title>
        <authorList>
            <person name="Spang A."/>
            <person name="Saw J.H."/>
            <person name="Jorgensen S.L."/>
            <person name="Zaremba-Niedzwiedzka K."/>
            <person name="Martijn J."/>
            <person name="Lind A.E."/>
            <person name="van Eijk R."/>
            <person name="Schleper C."/>
            <person name="Guy L."/>
            <person name="Ettema T.J."/>
        </authorList>
    </citation>
    <scope>NUCLEOTIDE SEQUENCE</scope>
</reference>